<dbReference type="EMBL" id="BGZK01000009">
    <property type="protein sequence ID" value="GBP03298.1"/>
    <property type="molecule type" value="Genomic_DNA"/>
</dbReference>
<dbReference type="Proteomes" id="UP000299102">
    <property type="component" value="Unassembled WGS sequence"/>
</dbReference>
<sequence>MSADESGPQLDGPASCCIRVLFRTENPSSALLAAVAMHLSPSCCGKGLIAAKHMRFATVETTSTTNFRAKRSSFERTTAAKAVQKAST</sequence>
<organism evidence="1 2">
    <name type="scientific">Eumeta variegata</name>
    <name type="common">Bagworm moth</name>
    <name type="synonym">Eumeta japonica</name>
    <dbReference type="NCBI Taxonomy" id="151549"/>
    <lineage>
        <taxon>Eukaryota</taxon>
        <taxon>Metazoa</taxon>
        <taxon>Ecdysozoa</taxon>
        <taxon>Arthropoda</taxon>
        <taxon>Hexapoda</taxon>
        <taxon>Insecta</taxon>
        <taxon>Pterygota</taxon>
        <taxon>Neoptera</taxon>
        <taxon>Endopterygota</taxon>
        <taxon>Lepidoptera</taxon>
        <taxon>Glossata</taxon>
        <taxon>Ditrysia</taxon>
        <taxon>Tineoidea</taxon>
        <taxon>Psychidae</taxon>
        <taxon>Oiketicinae</taxon>
        <taxon>Eumeta</taxon>
    </lineage>
</organism>
<comment type="caution">
    <text evidence="1">The sequence shown here is derived from an EMBL/GenBank/DDBJ whole genome shotgun (WGS) entry which is preliminary data.</text>
</comment>
<accession>A0A4C1SPY8</accession>
<evidence type="ECO:0000313" key="1">
    <source>
        <dbReference type="EMBL" id="GBP03298.1"/>
    </source>
</evidence>
<reference evidence="1 2" key="1">
    <citation type="journal article" date="2019" name="Commun. Biol.">
        <title>The bagworm genome reveals a unique fibroin gene that provides high tensile strength.</title>
        <authorList>
            <person name="Kono N."/>
            <person name="Nakamura H."/>
            <person name="Ohtoshi R."/>
            <person name="Tomita M."/>
            <person name="Numata K."/>
            <person name="Arakawa K."/>
        </authorList>
    </citation>
    <scope>NUCLEOTIDE SEQUENCE [LARGE SCALE GENOMIC DNA]</scope>
</reference>
<keyword evidence="2" id="KW-1185">Reference proteome</keyword>
<name>A0A4C1SPY8_EUMVA</name>
<evidence type="ECO:0000313" key="2">
    <source>
        <dbReference type="Proteomes" id="UP000299102"/>
    </source>
</evidence>
<proteinExistence type="predicted"/>
<protein>
    <submittedName>
        <fullName evidence="1">Uncharacterized protein</fullName>
    </submittedName>
</protein>
<gene>
    <name evidence="1" type="ORF">EVAR_2700_1</name>
</gene>
<dbReference type="AlphaFoldDB" id="A0A4C1SPY8"/>